<feature type="region of interest" description="Disordered" evidence="1">
    <location>
        <begin position="97"/>
        <end position="120"/>
    </location>
</feature>
<comment type="caution">
    <text evidence="2">The sequence shown here is derived from an EMBL/GenBank/DDBJ whole genome shotgun (WGS) entry which is preliminary data.</text>
</comment>
<dbReference type="EMBL" id="JBIQWK010000003">
    <property type="protein sequence ID" value="MFI0572217.1"/>
    <property type="molecule type" value="Genomic_DNA"/>
</dbReference>
<gene>
    <name evidence="2" type="ORF">ACH3YB_11305</name>
</gene>
<organism evidence="2 3">
    <name type="scientific">Streptomyces tendae</name>
    <dbReference type="NCBI Taxonomy" id="1932"/>
    <lineage>
        <taxon>Bacteria</taxon>
        <taxon>Bacillati</taxon>
        <taxon>Actinomycetota</taxon>
        <taxon>Actinomycetes</taxon>
        <taxon>Kitasatosporales</taxon>
        <taxon>Streptomycetaceae</taxon>
        <taxon>Streptomyces</taxon>
    </lineage>
</organism>
<protein>
    <submittedName>
        <fullName evidence="2">Uncharacterized protein</fullName>
    </submittedName>
</protein>
<evidence type="ECO:0000256" key="1">
    <source>
        <dbReference type="SAM" id="MobiDB-lite"/>
    </source>
</evidence>
<proteinExistence type="predicted"/>
<accession>A0ABW7RYC2</accession>
<dbReference type="Proteomes" id="UP001610810">
    <property type="component" value="Unassembled WGS sequence"/>
</dbReference>
<sequence>MRRPLAVHPSTPDGLIVQLAQGAVTAKPGFRSFGRDSASFTDAVVYGNGCSRSFPFLDPAVFTAPDGRTELHLRTVPPRFSGLFFMGLAQPGLRSGRRRALRAAARRPDAPRPAPVSETV</sequence>
<reference evidence="2 3" key="1">
    <citation type="submission" date="2024-10" db="EMBL/GenBank/DDBJ databases">
        <authorList>
            <person name="Wannawong T."/>
            <person name="Kuncharoen N."/>
            <person name="Mhuantong W."/>
        </authorList>
    </citation>
    <scope>NUCLEOTIDE SEQUENCE [LARGE SCALE GENOMIC DNA]</scope>
    <source>
        <strain evidence="2 3">CALK1-4</strain>
    </source>
</reference>
<dbReference type="RefSeq" id="WP_398351079.1">
    <property type="nucleotide sequence ID" value="NZ_JBIQWK010000003.1"/>
</dbReference>
<evidence type="ECO:0000313" key="3">
    <source>
        <dbReference type="Proteomes" id="UP001610810"/>
    </source>
</evidence>
<name>A0ABW7RYC2_STRTE</name>
<evidence type="ECO:0000313" key="2">
    <source>
        <dbReference type="EMBL" id="MFI0572217.1"/>
    </source>
</evidence>
<keyword evidence="3" id="KW-1185">Reference proteome</keyword>